<name>A0A1H6FUA3_9EURY</name>
<reference evidence="4" key="1">
    <citation type="submission" date="2016-10" db="EMBL/GenBank/DDBJ databases">
        <authorList>
            <person name="Varghese N."/>
            <person name="Submissions S."/>
        </authorList>
    </citation>
    <scope>NUCLEOTIDE SEQUENCE [LARGE SCALE GENOMIC DNA]</scope>
    <source>
        <strain evidence="4">CGMCC 1.8981</strain>
    </source>
</reference>
<dbReference type="CDD" id="cd00293">
    <property type="entry name" value="USP-like"/>
    <property type="match status" value="1"/>
</dbReference>
<dbReference type="SUPFAM" id="SSF52402">
    <property type="entry name" value="Adenine nucleotide alpha hydrolases-like"/>
    <property type="match status" value="1"/>
</dbReference>
<proteinExistence type="inferred from homology"/>
<evidence type="ECO:0000259" key="2">
    <source>
        <dbReference type="Pfam" id="PF00582"/>
    </source>
</evidence>
<dbReference type="Pfam" id="PF00582">
    <property type="entry name" value="Usp"/>
    <property type="match status" value="1"/>
</dbReference>
<gene>
    <name evidence="3" type="ORF">SAMN04487967_1452</name>
</gene>
<evidence type="ECO:0000313" key="4">
    <source>
        <dbReference type="Proteomes" id="UP000199112"/>
    </source>
</evidence>
<dbReference type="EMBL" id="FNWL01000001">
    <property type="protein sequence ID" value="SEH13563.1"/>
    <property type="molecule type" value="Genomic_DNA"/>
</dbReference>
<comment type="similarity">
    <text evidence="1">Belongs to the universal stress protein A family.</text>
</comment>
<protein>
    <submittedName>
        <fullName evidence="3">Nucleotide-binding universal stress protein, UspA family</fullName>
    </submittedName>
</protein>
<feature type="domain" description="UspA" evidence="2">
    <location>
        <begin position="3"/>
        <end position="137"/>
    </location>
</feature>
<accession>A0A1H6FUA3</accession>
<sequence length="142" mass="15304">MAVVAAVDRSDQAKAVVREAESLATAFEEDLYVVHVMTRSEFTDIQRNHTEETGTAVDMETISKLAAEYAEEATVDIDVPHESLGLVGDPSSRVIEFADERDARYIVTGGRKRSPTGKAVFGSVSQSIILNADTTVVSTVGK</sequence>
<dbReference type="Gene3D" id="3.40.50.620">
    <property type="entry name" value="HUPs"/>
    <property type="match status" value="1"/>
</dbReference>
<dbReference type="Proteomes" id="UP000199112">
    <property type="component" value="Unassembled WGS sequence"/>
</dbReference>
<evidence type="ECO:0000313" key="3">
    <source>
        <dbReference type="EMBL" id="SEH13563.1"/>
    </source>
</evidence>
<dbReference type="RefSeq" id="WP_090506328.1">
    <property type="nucleotide sequence ID" value="NZ_FNWL01000001.1"/>
</dbReference>
<evidence type="ECO:0000256" key="1">
    <source>
        <dbReference type="ARBA" id="ARBA00008791"/>
    </source>
</evidence>
<dbReference type="AlphaFoldDB" id="A0A1H6FUA3"/>
<organism evidence="3 4">
    <name type="scientific">Natronorubrum sediminis</name>
    <dbReference type="NCBI Taxonomy" id="640943"/>
    <lineage>
        <taxon>Archaea</taxon>
        <taxon>Methanobacteriati</taxon>
        <taxon>Methanobacteriota</taxon>
        <taxon>Stenosarchaea group</taxon>
        <taxon>Halobacteria</taxon>
        <taxon>Halobacteriales</taxon>
        <taxon>Natrialbaceae</taxon>
        <taxon>Natronorubrum</taxon>
    </lineage>
</organism>
<dbReference type="OrthoDB" id="163816at2157"/>
<dbReference type="InterPro" id="IPR006016">
    <property type="entry name" value="UspA"/>
</dbReference>
<dbReference type="PANTHER" id="PTHR46268:SF6">
    <property type="entry name" value="UNIVERSAL STRESS PROTEIN UP12"/>
    <property type="match status" value="1"/>
</dbReference>
<dbReference type="InterPro" id="IPR014729">
    <property type="entry name" value="Rossmann-like_a/b/a_fold"/>
</dbReference>
<dbReference type="PANTHER" id="PTHR46268">
    <property type="entry name" value="STRESS RESPONSE PROTEIN NHAX"/>
    <property type="match status" value="1"/>
</dbReference>
<keyword evidence="4" id="KW-1185">Reference proteome</keyword>